<dbReference type="PANTHER" id="PTHR21646">
    <property type="entry name" value="UBIQUITIN CARBOXYL-TERMINAL HYDROLASE"/>
    <property type="match status" value="1"/>
</dbReference>
<keyword evidence="2" id="KW-0479">Metal-binding</keyword>
<comment type="similarity">
    <text evidence="1">Belongs to the peptidase C19 family.</text>
</comment>
<evidence type="ECO:0000256" key="1">
    <source>
        <dbReference type="ARBA" id="ARBA00009085"/>
    </source>
</evidence>
<keyword evidence="3" id="KW-0863">Zinc-finger</keyword>
<feature type="compositionally biased region" description="Basic and acidic residues" evidence="5">
    <location>
        <begin position="1215"/>
        <end position="1244"/>
    </location>
</feature>
<dbReference type="PROSITE" id="PS50235">
    <property type="entry name" value="USP_3"/>
    <property type="match status" value="1"/>
</dbReference>
<keyword evidence="4" id="KW-0862">Zinc</keyword>
<feature type="region of interest" description="Disordered" evidence="5">
    <location>
        <begin position="1142"/>
        <end position="1181"/>
    </location>
</feature>
<feature type="region of interest" description="Disordered" evidence="5">
    <location>
        <begin position="523"/>
        <end position="725"/>
    </location>
</feature>
<feature type="compositionally biased region" description="Basic and acidic residues" evidence="5">
    <location>
        <begin position="579"/>
        <end position="589"/>
    </location>
</feature>
<dbReference type="InterPro" id="IPR050185">
    <property type="entry name" value="Ub_carboxyl-term_hydrolase"/>
</dbReference>
<dbReference type="STRING" id="105231.A0A1Y1I0U9"/>
<feature type="region of interest" description="Disordered" evidence="5">
    <location>
        <begin position="413"/>
        <end position="448"/>
    </location>
</feature>
<dbReference type="InterPro" id="IPR013083">
    <property type="entry name" value="Znf_RING/FYVE/PHD"/>
</dbReference>
<organism evidence="7 8">
    <name type="scientific">Klebsormidium nitens</name>
    <name type="common">Green alga</name>
    <name type="synonym">Ulothrix nitens</name>
    <dbReference type="NCBI Taxonomy" id="105231"/>
    <lineage>
        <taxon>Eukaryota</taxon>
        <taxon>Viridiplantae</taxon>
        <taxon>Streptophyta</taxon>
        <taxon>Klebsormidiophyceae</taxon>
        <taxon>Klebsormidiales</taxon>
        <taxon>Klebsormidiaceae</taxon>
        <taxon>Klebsormidium</taxon>
    </lineage>
</organism>
<protein>
    <submittedName>
        <fullName evidence="7">Ubiquitin-specific protease</fullName>
    </submittedName>
</protein>
<feature type="region of interest" description="Disordered" evidence="5">
    <location>
        <begin position="141"/>
        <end position="168"/>
    </location>
</feature>
<accession>A0A1Y1I0U9</accession>
<feature type="compositionally biased region" description="Basic and acidic residues" evidence="5">
    <location>
        <begin position="77"/>
        <end position="90"/>
    </location>
</feature>
<dbReference type="Gene3D" id="3.90.70.10">
    <property type="entry name" value="Cysteine proteinases"/>
    <property type="match status" value="3"/>
</dbReference>
<dbReference type="InterPro" id="IPR001607">
    <property type="entry name" value="Znf_UBP"/>
</dbReference>
<evidence type="ECO:0000259" key="6">
    <source>
        <dbReference type="PROSITE" id="PS50235"/>
    </source>
</evidence>
<feature type="compositionally biased region" description="Gly residues" evidence="5">
    <location>
        <begin position="861"/>
        <end position="878"/>
    </location>
</feature>
<proteinExistence type="inferred from homology"/>
<dbReference type="EMBL" id="DF237103">
    <property type="protein sequence ID" value="GAQ83592.1"/>
    <property type="molecule type" value="Genomic_DNA"/>
</dbReference>
<dbReference type="Proteomes" id="UP000054558">
    <property type="component" value="Unassembled WGS sequence"/>
</dbReference>
<feature type="compositionally biased region" description="Low complexity" evidence="5">
    <location>
        <begin position="757"/>
        <end position="767"/>
    </location>
</feature>
<dbReference type="InterPro" id="IPR028889">
    <property type="entry name" value="USP"/>
</dbReference>
<evidence type="ECO:0000256" key="5">
    <source>
        <dbReference type="SAM" id="MobiDB-lite"/>
    </source>
</evidence>
<feature type="domain" description="USP" evidence="6">
    <location>
        <begin position="349"/>
        <end position="1551"/>
    </location>
</feature>
<sequence length="1552" mass="159005">MAQTAEAARLGIVEPERHTNEASPPVPVISDPDLPSSIHAKDADVSSMASKGTGEEGLGAKDGVLPSPQASVATPDRTAESSTAEKRGSGGEDISGGPKSEAATCRHAQKGALPNAIKAKVAKLKAPYSCDECEKARVVRPKGGKKGAGKGGGKGKGAPATPERTTKSPPAKELWLCLACAAVCCSSSEGVTKATGKAPPKPGTAAPPPLLSHVKNHAQHKQHALFLNLGTLDCWCTKCGKGGAFVDYSRTDEGVGSEGDAAGESVLGVSVHADADVSDAVSQHRCIAECAALVRESQGGPVLRASGSGKGGSTLSDLSGKASFAADAESGEEDAGGQDNLSAGERRVVGFSNLGNTCFFNSVLQNLVAVRPLQDFFQGGGSDGESNPRLEGPLTTALRGLYTDLGRLSSAGGAASGGVASPEKGFKGKKVLGKKGTRGKGGPRPAAYSPSRLFQAVCAKASRFKGFEQQDAHELLRYLLDGLDGEELIARKRTAKTKRGGEEGSAKGGLVVIRKARGQGISVEEGSGDLKTLSESGDAEGSEKRVLEKQEKANALDGNIETNGSSQGASPAEGNGRGGENDSANRPEPEWGNGAAAVHCSENGGGRGLWSGNSPGGAAARLEPETDNPGEGGGEAAGGLVENGREKRPESHVTSAHGDLRGESNGGNPPSALASKASESGTAEVSTVAREKDSAQSSVDGPSQPAFETKASPSGTPKTPIPLPTFVQQTFGGKLSSTVVCCTCGHSSSMEEPFLDLSLPLPSLGGSKTAGAAPPRKEKWAVTQRKGTEAARRKSQGKANSEGVSANLGGSEHGVGGDAEKAEEDLNQGKNDEGVGREEIGAEGTEASGKPETESSHGGQEEGNGGGAVVPGDVGGLPAGLSESRVAGAEPTEDSRAGTNGETEVEGTEESETLGRGPEAGAEGVGNGAVVGGGEVAGKLEGVQEPNVEGGEEALVERERKSSLAESAGTGSAGEDRNDESAVAEGTGHQKSSNTEVASEGQAKVEAKGSAGSNERKTNDSSRRESGAPKAERGAWAECDSLPAPALMSVEGCLYSFTREEVLEGENAVTCENCTKLAKEAATLRGEGTLSSSEGGEELPGGKLAGELVRGGLSLKMETSSVNEDGVEDKVAVETTVQRDRIKERVAGGDANGIESKGQKNESGSGMAEKQGEHATGGLANGDALASELAALRLNSKEQVAVANEGVEMAGAGRGKTERAGEGSKSDREGCSELSGEEAKKGDAKQGSGKEGGSESQKRMGNEETREREDQAEKNTEGRSPVTDAAEADTCHPEGASWVTPGGRSRSAGKPKESRAKPSKQPALANGYASLADAGSGSDAESSPTASEGQNGNGRRKTETEKAPESRDVRRTSIKRFLVAEAPPILTVHLKRFRQDVKGRLSKIGGHVAFGEWLDLGPYLDGRKRGASAGTSLETPTAQQEVLPVTPHLTPVDRPLAAEHGISSANPALSANGDRKVEARYRLIGCVEHSGSMRGGHYVAYVRGTDRDGLSAGEHEGESDTWWHISDAHVRKLSLAAVLKCEAYLLFYERIA</sequence>
<dbReference type="GO" id="GO:0006508">
    <property type="term" value="P:proteolysis"/>
    <property type="evidence" value="ECO:0007669"/>
    <property type="project" value="UniProtKB-KW"/>
</dbReference>
<dbReference type="PANTHER" id="PTHR21646:SF39">
    <property type="entry name" value="UBIQUITIN CARBOXYL-TERMINAL HYDROLASE 16"/>
    <property type="match status" value="1"/>
</dbReference>
<feature type="region of interest" description="Disordered" evidence="5">
    <location>
        <begin position="1205"/>
        <end position="1369"/>
    </location>
</feature>
<dbReference type="InterPro" id="IPR038765">
    <property type="entry name" value="Papain-like_cys_pep_sf"/>
</dbReference>
<feature type="compositionally biased region" description="Gly residues" evidence="5">
    <location>
        <begin position="923"/>
        <end position="936"/>
    </location>
</feature>
<reference evidence="7 8" key="1">
    <citation type="journal article" date="2014" name="Nat. Commun.">
        <title>Klebsormidium flaccidum genome reveals primary factors for plant terrestrial adaptation.</title>
        <authorList>
            <person name="Hori K."/>
            <person name="Maruyama F."/>
            <person name="Fujisawa T."/>
            <person name="Togashi T."/>
            <person name="Yamamoto N."/>
            <person name="Seo M."/>
            <person name="Sato S."/>
            <person name="Yamada T."/>
            <person name="Mori H."/>
            <person name="Tajima N."/>
            <person name="Moriyama T."/>
            <person name="Ikeuchi M."/>
            <person name="Watanabe M."/>
            <person name="Wada H."/>
            <person name="Kobayashi K."/>
            <person name="Saito M."/>
            <person name="Masuda T."/>
            <person name="Sasaki-Sekimoto Y."/>
            <person name="Mashiguchi K."/>
            <person name="Awai K."/>
            <person name="Shimojima M."/>
            <person name="Masuda S."/>
            <person name="Iwai M."/>
            <person name="Nobusawa T."/>
            <person name="Narise T."/>
            <person name="Kondo S."/>
            <person name="Saito H."/>
            <person name="Sato R."/>
            <person name="Murakawa M."/>
            <person name="Ihara Y."/>
            <person name="Oshima-Yamada Y."/>
            <person name="Ohtaka K."/>
            <person name="Satoh M."/>
            <person name="Sonobe K."/>
            <person name="Ishii M."/>
            <person name="Ohtani R."/>
            <person name="Kanamori-Sato M."/>
            <person name="Honoki R."/>
            <person name="Miyazaki D."/>
            <person name="Mochizuki H."/>
            <person name="Umetsu J."/>
            <person name="Higashi K."/>
            <person name="Shibata D."/>
            <person name="Kamiya Y."/>
            <person name="Sato N."/>
            <person name="Nakamura Y."/>
            <person name="Tabata S."/>
            <person name="Ida S."/>
            <person name="Kurokawa K."/>
            <person name="Ohta H."/>
        </authorList>
    </citation>
    <scope>NUCLEOTIDE SEQUENCE [LARGE SCALE GENOMIC DNA]</scope>
    <source>
        <strain evidence="7 8">NIES-2285</strain>
    </source>
</reference>
<dbReference type="Pfam" id="PF00443">
    <property type="entry name" value="UCH"/>
    <property type="match status" value="2"/>
</dbReference>
<keyword evidence="8" id="KW-1185">Reference proteome</keyword>
<keyword evidence="7" id="KW-0378">Hydrolase</keyword>
<evidence type="ECO:0000313" key="7">
    <source>
        <dbReference type="EMBL" id="GAQ83592.1"/>
    </source>
</evidence>
<feature type="compositionally biased region" description="Low complexity" evidence="5">
    <location>
        <begin position="1329"/>
        <end position="1343"/>
    </location>
</feature>
<feature type="region of interest" description="Disordered" evidence="5">
    <location>
        <begin position="1"/>
        <end position="107"/>
    </location>
</feature>
<feature type="compositionally biased region" description="Basic and acidic residues" evidence="5">
    <location>
        <begin position="830"/>
        <end position="840"/>
    </location>
</feature>
<dbReference type="GO" id="GO:0004843">
    <property type="term" value="F:cysteine-type deubiquitinase activity"/>
    <property type="evidence" value="ECO:0007669"/>
    <property type="project" value="InterPro"/>
</dbReference>
<dbReference type="GO" id="GO:0016579">
    <property type="term" value="P:protein deubiquitination"/>
    <property type="evidence" value="ECO:0007669"/>
    <property type="project" value="InterPro"/>
</dbReference>
<feature type="compositionally biased region" description="Basic and acidic residues" evidence="5">
    <location>
        <begin position="1356"/>
        <end position="1369"/>
    </location>
</feature>
<dbReference type="Pfam" id="PF02148">
    <property type="entry name" value="zf-UBP"/>
    <property type="match status" value="1"/>
</dbReference>
<name>A0A1Y1I0U9_KLENI</name>
<dbReference type="OrthoDB" id="2020758at2759"/>
<dbReference type="SUPFAM" id="SSF54001">
    <property type="entry name" value="Cysteine proteinases"/>
    <property type="match status" value="1"/>
</dbReference>
<feature type="compositionally biased region" description="Acidic residues" evidence="5">
    <location>
        <begin position="903"/>
        <end position="912"/>
    </location>
</feature>
<evidence type="ECO:0000313" key="8">
    <source>
        <dbReference type="Proteomes" id="UP000054558"/>
    </source>
</evidence>
<feature type="compositionally biased region" description="Polar residues" evidence="5">
    <location>
        <begin position="560"/>
        <end position="569"/>
    </location>
</feature>
<keyword evidence="7" id="KW-0645">Protease</keyword>
<feature type="compositionally biased region" description="Basic and acidic residues" evidence="5">
    <location>
        <begin position="775"/>
        <end position="792"/>
    </location>
</feature>
<dbReference type="SUPFAM" id="SSF57850">
    <property type="entry name" value="RING/U-box"/>
    <property type="match status" value="1"/>
</dbReference>
<evidence type="ECO:0000256" key="2">
    <source>
        <dbReference type="ARBA" id="ARBA00022723"/>
    </source>
</evidence>
<dbReference type="InterPro" id="IPR001394">
    <property type="entry name" value="Peptidase_C19_UCH"/>
</dbReference>
<evidence type="ECO:0000256" key="4">
    <source>
        <dbReference type="ARBA" id="ARBA00022833"/>
    </source>
</evidence>
<feature type="compositionally biased region" description="Basic and acidic residues" evidence="5">
    <location>
        <begin position="1014"/>
        <end position="1035"/>
    </location>
</feature>
<dbReference type="OMA" id="MAAGHYV"/>
<feature type="compositionally biased region" description="Basic and acidic residues" evidence="5">
    <location>
        <begin position="541"/>
        <end position="554"/>
    </location>
</feature>
<dbReference type="InterPro" id="IPR018200">
    <property type="entry name" value="USP_CS"/>
</dbReference>
<dbReference type="Gene3D" id="3.30.40.10">
    <property type="entry name" value="Zinc/RING finger domain, C3HC4 (zinc finger)"/>
    <property type="match status" value="1"/>
</dbReference>
<dbReference type="GO" id="GO:0008270">
    <property type="term" value="F:zinc ion binding"/>
    <property type="evidence" value="ECO:0007669"/>
    <property type="project" value="UniProtKB-KW"/>
</dbReference>
<feature type="compositionally biased region" description="Basic and acidic residues" evidence="5">
    <location>
        <begin position="1252"/>
        <end position="1277"/>
    </location>
</feature>
<feature type="compositionally biased region" description="Basic residues" evidence="5">
    <location>
        <begin position="427"/>
        <end position="438"/>
    </location>
</feature>
<feature type="region of interest" description="Disordered" evidence="5">
    <location>
        <begin position="756"/>
        <end position="1036"/>
    </location>
</feature>
<gene>
    <name evidence="7" type="ORF">KFL_001540100</name>
</gene>
<evidence type="ECO:0000256" key="3">
    <source>
        <dbReference type="ARBA" id="ARBA00022771"/>
    </source>
</evidence>
<dbReference type="PROSITE" id="PS00972">
    <property type="entry name" value="USP_1"/>
    <property type="match status" value="1"/>
</dbReference>